<dbReference type="SUPFAM" id="SSF82784">
    <property type="entry name" value="OsmC-like"/>
    <property type="match status" value="1"/>
</dbReference>
<dbReference type="PANTHER" id="PTHR42830">
    <property type="entry name" value="OSMOTICALLY INDUCIBLE FAMILY PROTEIN"/>
    <property type="match status" value="1"/>
</dbReference>
<dbReference type="Gene3D" id="3.30.300.20">
    <property type="match status" value="1"/>
</dbReference>
<dbReference type="EMBL" id="CZPZ01000012">
    <property type="protein sequence ID" value="CUS35079.1"/>
    <property type="molecule type" value="Genomic_DNA"/>
</dbReference>
<proteinExistence type="predicted"/>
<dbReference type="RefSeq" id="WP_090896496.1">
    <property type="nucleotide sequence ID" value="NZ_CZPZ01000012.1"/>
</dbReference>
<dbReference type="PANTHER" id="PTHR42830:SF2">
    <property type="entry name" value="OSMC_OHR FAMILY PROTEIN"/>
    <property type="match status" value="1"/>
</dbReference>
<dbReference type="InterPro" id="IPR036102">
    <property type="entry name" value="OsmC/Ohrsf"/>
</dbReference>
<accession>A0A0S4LBM8</accession>
<dbReference type="InterPro" id="IPR015946">
    <property type="entry name" value="KH_dom-like_a/b"/>
</dbReference>
<keyword evidence="1" id="KW-0560">Oxidoreductase</keyword>
<dbReference type="STRING" id="1742973.COMA2_20076"/>
<protein>
    <submittedName>
        <fullName evidence="1">Putative Peroxiredoxin OsmC</fullName>
        <ecNumber evidence="1">1.11.1.15</ecNumber>
    </submittedName>
</protein>
<gene>
    <name evidence="1" type="ORF">COMA2_20076</name>
</gene>
<evidence type="ECO:0000313" key="1">
    <source>
        <dbReference type="EMBL" id="CUS35079.1"/>
    </source>
</evidence>
<dbReference type="InterPro" id="IPR052707">
    <property type="entry name" value="OsmC_Ohr_Peroxiredoxin"/>
</dbReference>
<dbReference type="OrthoDB" id="9795405at2"/>
<dbReference type="Proteomes" id="UP000198736">
    <property type="component" value="Unassembled WGS sequence"/>
</dbReference>
<dbReference type="Pfam" id="PF02566">
    <property type="entry name" value="OsmC"/>
    <property type="match status" value="1"/>
</dbReference>
<keyword evidence="1" id="KW-0575">Peroxidase</keyword>
<dbReference type="GO" id="GO:0004601">
    <property type="term" value="F:peroxidase activity"/>
    <property type="evidence" value="ECO:0007669"/>
    <property type="project" value="UniProtKB-KW"/>
</dbReference>
<dbReference type="AlphaFoldDB" id="A0A0S4LBM8"/>
<keyword evidence="2" id="KW-1185">Reference proteome</keyword>
<organism evidence="1 2">
    <name type="scientific">Candidatus Nitrospira nitrificans</name>
    <dbReference type="NCBI Taxonomy" id="1742973"/>
    <lineage>
        <taxon>Bacteria</taxon>
        <taxon>Pseudomonadati</taxon>
        <taxon>Nitrospirota</taxon>
        <taxon>Nitrospiria</taxon>
        <taxon>Nitrospirales</taxon>
        <taxon>Nitrospiraceae</taxon>
        <taxon>Nitrospira</taxon>
    </lineage>
</organism>
<dbReference type="EC" id="1.11.1.15" evidence="1"/>
<dbReference type="InterPro" id="IPR003718">
    <property type="entry name" value="OsmC/Ohr_fam"/>
</dbReference>
<sequence>MEQKSKVYLYQTSVKWTEQRKGVIACEGKPDVQVATPPEFKGHEGIWSPEDLFVASANICLMTTFLAVAERAGLAFSTYESAAEGRLELVEGKFQFTTIAIRPIITLKSGDDADKAKELIEKAERNCLISNSMKAHVTLDPVIRRLRGTTCP</sequence>
<name>A0A0S4LBM8_9BACT</name>
<reference evidence="2" key="1">
    <citation type="submission" date="2015-10" db="EMBL/GenBank/DDBJ databases">
        <authorList>
            <person name="Luecker S."/>
            <person name="Luecker S."/>
        </authorList>
    </citation>
    <scope>NUCLEOTIDE SEQUENCE [LARGE SCALE GENOMIC DNA]</scope>
</reference>
<evidence type="ECO:0000313" key="2">
    <source>
        <dbReference type="Proteomes" id="UP000198736"/>
    </source>
</evidence>